<dbReference type="Pfam" id="PF02371">
    <property type="entry name" value="Transposase_20"/>
    <property type="match status" value="1"/>
</dbReference>
<dbReference type="GO" id="GO:0003677">
    <property type="term" value="F:DNA binding"/>
    <property type="evidence" value="ECO:0007669"/>
    <property type="project" value="InterPro"/>
</dbReference>
<dbReference type="NCBIfam" id="NF033542">
    <property type="entry name" value="transpos_IS110"/>
    <property type="match status" value="1"/>
</dbReference>
<organism evidence="3 4">
    <name type="scientific">Desulfopila aestuarii DSM 18488</name>
    <dbReference type="NCBI Taxonomy" id="1121416"/>
    <lineage>
        <taxon>Bacteria</taxon>
        <taxon>Pseudomonadati</taxon>
        <taxon>Thermodesulfobacteriota</taxon>
        <taxon>Desulfobulbia</taxon>
        <taxon>Desulfobulbales</taxon>
        <taxon>Desulfocapsaceae</taxon>
        <taxon>Desulfopila</taxon>
    </lineage>
</organism>
<keyword evidence="4" id="KW-1185">Reference proteome</keyword>
<dbReference type="RefSeq" id="WP_407642651.1">
    <property type="nucleotide sequence ID" value="NZ_FRFE01000049.1"/>
</dbReference>
<dbReference type="InterPro" id="IPR047650">
    <property type="entry name" value="Transpos_IS110"/>
</dbReference>
<evidence type="ECO:0000259" key="2">
    <source>
        <dbReference type="Pfam" id="PF02371"/>
    </source>
</evidence>
<reference evidence="3 4" key="1">
    <citation type="submission" date="2016-12" db="EMBL/GenBank/DDBJ databases">
        <authorList>
            <person name="Song W.-J."/>
            <person name="Kurnit D.M."/>
        </authorList>
    </citation>
    <scope>NUCLEOTIDE SEQUENCE [LARGE SCALE GENOMIC DNA]</scope>
    <source>
        <strain evidence="3 4">DSM 18488</strain>
    </source>
</reference>
<dbReference type="InterPro" id="IPR002525">
    <property type="entry name" value="Transp_IS110-like_N"/>
</dbReference>
<dbReference type="PANTHER" id="PTHR33055">
    <property type="entry name" value="TRANSPOSASE FOR INSERTION SEQUENCE ELEMENT IS1111A"/>
    <property type="match status" value="1"/>
</dbReference>
<evidence type="ECO:0000259" key="1">
    <source>
        <dbReference type="Pfam" id="PF01548"/>
    </source>
</evidence>
<evidence type="ECO:0000313" key="4">
    <source>
        <dbReference type="Proteomes" id="UP000184603"/>
    </source>
</evidence>
<dbReference type="Proteomes" id="UP000184603">
    <property type="component" value="Unassembled WGS sequence"/>
</dbReference>
<proteinExistence type="predicted"/>
<dbReference type="Pfam" id="PF01548">
    <property type="entry name" value="DEDD_Tnp_IS110"/>
    <property type="match status" value="1"/>
</dbReference>
<dbReference type="InterPro" id="IPR003346">
    <property type="entry name" value="Transposase_20"/>
</dbReference>
<gene>
    <name evidence="3" type="ORF">SAMN02745220_05007</name>
</gene>
<feature type="domain" description="Transposase IS116/IS110/IS902 C-terminal" evidence="2">
    <location>
        <begin position="301"/>
        <end position="383"/>
    </location>
</feature>
<dbReference type="GO" id="GO:0006313">
    <property type="term" value="P:DNA transposition"/>
    <property type="evidence" value="ECO:0007669"/>
    <property type="project" value="InterPro"/>
</dbReference>
<name>A0A1M7YKR4_9BACT</name>
<protein>
    <submittedName>
        <fullName evidence="3">Transposase IS116/IS110/IS902 family protein</fullName>
    </submittedName>
</protein>
<evidence type="ECO:0000313" key="3">
    <source>
        <dbReference type="EMBL" id="SHO53213.1"/>
    </source>
</evidence>
<dbReference type="GO" id="GO:0004803">
    <property type="term" value="F:transposase activity"/>
    <property type="evidence" value="ECO:0007669"/>
    <property type="project" value="InterPro"/>
</dbReference>
<dbReference type="PANTHER" id="PTHR33055:SF13">
    <property type="entry name" value="TRANSPOSASE"/>
    <property type="match status" value="1"/>
</dbReference>
<dbReference type="STRING" id="1121416.SAMN02745220_05007"/>
<sequence>MAKRKKKGKTVKALHVLQPNGAGIDIGATEIYIAVPEDRTQESVRCFGTFTEDLHKAAQWLKSCSIDSIAMESTGVYWIPVFQILDSYGYDVILVNARHVKNVPGRKTDVQDCQWLQYLHSVGLLRGSFRPSQDICAIRSLLRHRDTMVKSASSHVQHIQKSLTQMNLQIHNVISDIVGVTGLSIIDAIVAGERDREKLANLTDPRIRADRKTILKSLEGDFRPEHLFTLKQALSSYRHYQQMIRECDLEIEIHLNAADSNTDFDDNLTPPSCRSKSKAKDDSAIFDLRRHLHRLFGTDLTLVDGISTLTSQVLYTEIGPDLSMFPTANHFCSWLGLSPQNKISGGKTLSSRTRPGSNRAAQALRISANTLIRSKSYLGDYYRRMRTRLGAPKVITATAHKLARIIYFLIKNRKPFDETIFAEQERKHQEGMKKRFINRAKSFGLQLIAD</sequence>
<accession>A0A1M7YKR4</accession>
<dbReference type="EMBL" id="FRFE01000049">
    <property type="protein sequence ID" value="SHO53213.1"/>
    <property type="molecule type" value="Genomic_DNA"/>
</dbReference>
<dbReference type="AlphaFoldDB" id="A0A1M7YKR4"/>
<feature type="domain" description="Transposase IS110-like N-terminal" evidence="1">
    <location>
        <begin position="22"/>
        <end position="166"/>
    </location>
</feature>